<accession>A0ABW9Z801</accession>
<gene>
    <name evidence="2" type="ORF">GR303_20695</name>
</gene>
<keyword evidence="3" id="KW-1185">Reference proteome</keyword>
<name>A0ABW9Z801_9HYPH</name>
<organism evidence="2 3">
    <name type="scientific">Microvirga arsenatis</name>
    <dbReference type="NCBI Taxonomy" id="2692265"/>
    <lineage>
        <taxon>Bacteria</taxon>
        <taxon>Pseudomonadati</taxon>
        <taxon>Pseudomonadota</taxon>
        <taxon>Alphaproteobacteria</taxon>
        <taxon>Hyphomicrobiales</taxon>
        <taxon>Methylobacteriaceae</taxon>
        <taxon>Microvirga</taxon>
    </lineage>
</organism>
<comment type="caution">
    <text evidence="2">The sequence shown here is derived from an EMBL/GenBank/DDBJ whole genome shotgun (WGS) entry which is preliminary data.</text>
</comment>
<dbReference type="EMBL" id="JAAAXJ010000018">
    <property type="protein sequence ID" value="NBJ26764.1"/>
    <property type="molecule type" value="Genomic_DNA"/>
</dbReference>
<reference evidence="2 3" key="1">
    <citation type="submission" date="2020-01" db="EMBL/GenBank/DDBJ databases">
        <title>Microvirga sp. nov., an arsenate reduction bacterium isolated from Tibet hotspring sediments.</title>
        <authorList>
            <person name="Yuan C.-G."/>
        </authorList>
    </citation>
    <scope>NUCLEOTIDE SEQUENCE [LARGE SCALE GENOMIC DNA]</scope>
    <source>
        <strain evidence="2 3">SYSU G3D203</strain>
    </source>
</reference>
<evidence type="ECO:0000256" key="1">
    <source>
        <dbReference type="SAM" id="SignalP"/>
    </source>
</evidence>
<sequence>MKTIPMTRRSLVTGLAASALLTHSRPVRAQTLPKIVVSKDPTCGCCTGWLNRPHNASAQVLR</sequence>
<feature type="signal peptide" evidence="1">
    <location>
        <begin position="1"/>
        <end position="29"/>
    </location>
</feature>
<feature type="chain" id="PRO_5046245928" evidence="1">
    <location>
        <begin position="30"/>
        <end position="62"/>
    </location>
</feature>
<protein>
    <submittedName>
        <fullName evidence="2">Uncharacterized protein</fullName>
    </submittedName>
</protein>
<proteinExistence type="predicted"/>
<keyword evidence="1" id="KW-0732">Signal</keyword>
<dbReference type="RefSeq" id="WP_161725550.1">
    <property type="nucleotide sequence ID" value="NZ_JAAAXI010000021.1"/>
</dbReference>
<evidence type="ECO:0000313" key="3">
    <source>
        <dbReference type="Proteomes" id="UP000818323"/>
    </source>
</evidence>
<dbReference type="Proteomes" id="UP000818323">
    <property type="component" value="Unassembled WGS sequence"/>
</dbReference>
<evidence type="ECO:0000313" key="2">
    <source>
        <dbReference type="EMBL" id="NBJ26764.1"/>
    </source>
</evidence>